<keyword evidence="6 8" id="KW-0067">ATP-binding</keyword>
<evidence type="ECO:0000313" key="11">
    <source>
        <dbReference type="Proteomes" id="UP000736583"/>
    </source>
</evidence>
<dbReference type="NCBIfam" id="TIGR00125">
    <property type="entry name" value="cyt_tran_rel"/>
    <property type="match status" value="1"/>
</dbReference>
<name>A0ABS6F2K1_9CLOT</name>
<reference evidence="10 11" key="1">
    <citation type="submission" date="2021-06" db="EMBL/GenBank/DDBJ databases">
        <authorList>
            <person name="Sun Q."/>
            <person name="Li D."/>
        </authorList>
    </citation>
    <scope>NUCLEOTIDE SEQUENCE [LARGE SCALE GENOMIC DNA]</scope>
    <source>
        <strain evidence="10 11">MSJ-4</strain>
    </source>
</reference>
<dbReference type="NCBIfam" id="TIGR00482">
    <property type="entry name" value="nicotinate (nicotinamide) nucleotide adenylyltransferase"/>
    <property type="match status" value="1"/>
</dbReference>
<dbReference type="GO" id="GO:0004515">
    <property type="term" value="F:nicotinate-nucleotide adenylyltransferase activity"/>
    <property type="evidence" value="ECO:0007669"/>
    <property type="project" value="UniProtKB-EC"/>
</dbReference>
<dbReference type="PANTHER" id="PTHR39321">
    <property type="entry name" value="NICOTINATE-NUCLEOTIDE ADENYLYLTRANSFERASE-RELATED"/>
    <property type="match status" value="1"/>
</dbReference>
<comment type="caution">
    <text evidence="10">The sequence shown here is derived from an EMBL/GenBank/DDBJ whole genome shotgun (WGS) entry which is preliminary data.</text>
</comment>
<dbReference type="HAMAP" id="MF_00244">
    <property type="entry name" value="NaMN_adenylyltr"/>
    <property type="match status" value="1"/>
</dbReference>
<gene>
    <name evidence="8 10" type="primary">nadD</name>
    <name evidence="10" type="ORF">KQI89_13285</name>
</gene>
<dbReference type="EC" id="2.7.7.18" evidence="8"/>
<keyword evidence="8" id="KW-0662">Pyridine nucleotide biosynthesis</keyword>
<evidence type="ECO:0000256" key="1">
    <source>
        <dbReference type="ARBA" id="ARBA00002324"/>
    </source>
</evidence>
<protein>
    <recommendedName>
        <fullName evidence="8">Probable nicotinate-nucleotide adenylyltransferase</fullName>
        <ecNumber evidence="8">2.7.7.18</ecNumber>
    </recommendedName>
    <alternativeName>
        <fullName evidence="8">Deamido-NAD(+) diphosphorylase</fullName>
    </alternativeName>
    <alternativeName>
        <fullName evidence="8">Deamido-NAD(+) pyrophosphorylase</fullName>
    </alternativeName>
    <alternativeName>
        <fullName evidence="8">Nicotinate mononucleotide adenylyltransferase</fullName>
        <shortName evidence="8">NaMN adenylyltransferase</shortName>
    </alternativeName>
</protein>
<keyword evidence="3 8" id="KW-0808">Transferase</keyword>
<dbReference type="PANTHER" id="PTHR39321:SF3">
    <property type="entry name" value="PHOSPHOPANTETHEINE ADENYLYLTRANSFERASE"/>
    <property type="match status" value="1"/>
</dbReference>
<dbReference type="InterPro" id="IPR005248">
    <property type="entry name" value="NadD/NMNAT"/>
</dbReference>
<dbReference type="InterPro" id="IPR004821">
    <property type="entry name" value="Cyt_trans-like"/>
</dbReference>
<keyword evidence="11" id="KW-1185">Reference proteome</keyword>
<dbReference type="NCBIfam" id="NF000840">
    <property type="entry name" value="PRK00071.1-3"/>
    <property type="match status" value="1"/>
</dbReference>
<sequence>MKKKGIFGGTFDPIHIAHIYIAQEAVKQFSLEELVFVPTGNPPHKNGKVITDAILRYEMAKMSIRNYKEFSISDYEILKKGYSYTYETLQYFNSIESSKLYFITGADCLMDIYHWKNIKEIFKNCTLVVFNRPGYNIEDILVQKSKVEKEFQTEILWLDLLNLDISSTYIREKIKEGINMDYFLPSGVYNTINTLGLYR</sequence>
<organism evidence="10 11">
    <name type="scientific">Clostridium simiarum</name>
    <dbReference type="NCBI Taxonomy" id="2841506"/>
    <lineage>
        <taxon>Bacteria</taxon>
        <taxon>Bacillati</taxon>
        <taxon>Bacillota</taxon>
        <taxon>Clostridia</taxon>
        <taxon>Eubacteriales</taxon>
        <taxon>Clostridiaceae</taxon>
        <taxon>Clostridium</taxon>
    </lineage>
</organism>
<evidence type="ECO:0000256" key="2">
    <source>
        <dbReference type="ARBA" id="ARBA00005019"/>
    </source>
</evidence>
<comment type="catalytic activity">
    <reaction evidence="7 8">
        <text>nicotinate beta-D-ribonucleotide + ATP + H(+) = deamido-NAD(+) + diphosphate</text>
        <dbReference type="Rhea" id="RHEA:22860"/>
        <dbReference type="ChEBI" id="CHEBI:15378"/>
        <dbReference type="ChEBI" id="CHEBI:30616"/>
        <dbReference type="ChEBI" id="CHEBI:33019"/>
        <dbReference type="ChEBI" id="CHEBI:57502"/>
        <dbReference type="ChEBI" id="CHEBI:58437"/>
        <dbReference type="EC" id="2.7.7.18"/>
    </reaction>
</comment>
<evidence type="ECO:0000256" key="8">
    <source>
        <dbReference type="HAMAP-Rule" id="MF_00244"/>
    </source>
</evidence>
<dbReference type="RefSeq" id="WP_216457475.1">
    <property type="nucleotide sequence ID" value="NZ_JAHLQL010000005.1"/>
</dbReference>
<dbReference type="EMBL" id="JAHLQL010000005">
    <property type="protein sequence ID" value="MBU5592723.1"/>
    <property type="molecule type" value="Genomic_DNA"/>
</dbReference>
<dbReference type="Pfam" id="PF01467">
    <property type="entry name" value="CTP_transf_like"/>
    <property type="match status" value="1"/>
</dbReference>
<evidence type="ECO:0000256" key="7">
    <source>
        <dbReference type="ARBA" id="ARBA00048721"/>
    </source>
</evidence>
<evidence type="ECO:0000256" key="3">
    <source>
        <dbReference type="ARBA" id="ARBA00022679"/>
    </source>
</evidence>
<evidence type="ECO:0000259" key="9">
    <source>
        <dbReference type="Pfam" id="PF01467"/>
    </source>
</evidence>
<evidence type="ECO:0000313" key="10">
    <source>
        <dbReference type="EMBL" id="MBU5592723.1"/>
    </source>
</evidence>
<comment type="pathway">
    <text evidence="2 8">Cofactor biosynthesis; NAD(+) biosynthesis; deamido-NAD(+) from nicotinate D-ribonucleotide: step 1/1.</text>
</comment>
<keyword evidence="4 8" id="KW-0548">Nucleotidyltransferase</keyword>
<keyword evidence="8" id="KW-0520">NAD</keyword>
<comment type="function">
    <text evidence="1 8">Catalyzes the reversible adenylation of nicotinate mononucleotide (NaMN) to nicotinic acid adenine dinucleotide (NaAD).</text>
</comment>
<dbReference type="CDD" id="cd02165">
    <property type="entry name" value="NMNAT"/>
    <property type="match status" value="1"/>
</dbReference>
<proteinExistence type="inferred from homology"/>
<keyword evidence="5 8" id="KW-0547">Nucleotide-binding</keyword>
<evidence type="ECO:0000256" key="4">
    <source>
        <dbReference type="ARBA" id="ARBA00022695"/>
    </source>
</evidence>
<feature type="domain" description="Cytidyltransferase-like" evidence="9">
    <location>
        <begin position="6"/>
        <end position="173"/>
    </location>
</feature>
<accession>A0ABS6F2K1</accession>
<dbReference type="Proteomes" id="UP000736583">
    <property type="component" value="Unassembled WGS sequence"/>
</dbReference>
<evidence type="ECO:0000256" key="6">
    <source>
        <dbReference type="ARBA" id="ARBA00022840"/>
    </source>
</evidence>
<comment type="similarity">
    <text evidence="8">Belongs to the NadD family.</text>
</comment>
<evidence type="ECO:0000256" key="5">
    <source>
        <dbReference type="ARBA" id="ARBA00022741"/>
    </source>
</evidence>